<dbReference type="GO" id="GO:0006508">
    <property type="term" value="P:proteolysis"/>
    <property type="evidence" value="ECO:0007669"/>
    <property type="project" value="UniProtKB-KW"/>
</dbReference>
<evidence type="ECO:0000256" key="7">
    <source>
        <dbReference type="ARBA" id="ARBA00022801"/>
    </source>
</evidence>
<dbReference type="EMBL" id="AAAB01008964">
    <property type="protein sequence ID" value="EAL39658.3"/>
    <property type="molecule type" value="Genomic_DNA"/>
</dbReference>
<dbReference type="InterPro" id="IPR000834">
    <property type="entry name" value="Peptidase_M14"/>
</dbReference>
<dbReference type="VEuPathDB" id="VectorBase:AGAP008071"/>
<proteinExistence type="inferred from homology"/>
<keyword evidence="6" id="KW-0732">Signal</keyword>
<dbReference type="Gene3D" id="3.40.630.10">
    <property type="entry name" value="Zn peptidases"/>
    <property type="match status" value="2"/>
</dbReference>
<feature type="non-terminal residue" evidence="12">
    <location>
        <position position="1"/>
    </location>
</feature>
<evidence type="ECO:0000256" key="9">
    <source>
        <dbReference type="ARBA" id="ARBA00023049"/>
    </source>
</evidence>
<evidence type="ECO:0000256" key="8">
    <source>
        <dbReference type="ARBA" id="ARBA00022833"/>
    </source>
</evidence>
<accession>Q5TQK6</accession>
<dbReference type="HOGENOM" id="CLU_019326_4_1_1"/>
<dbReference type="FunFam" id="3.40.630.10:FF:000084">
    <property type="entry name" value="Carboxypeptidase B2"/>
    <property type="match status" value="1"/>
</dbReference>
<reference evidence="12" key="2">
    <citation type="submission" date="2002-03" db="EMBL/GenBank/DDBJ databases">
        <authorList>
            <consortium name="The Anopheles Genome Sequencing Consortium"/>
        </authorList>
    </citation>
    <scope>NUCLEOTIDE SEQUENCE</scope>
    <source>
        <strain evidence="12">PEST</strain>
    </source>
</reference>
<comment type="caution">
    <text evidence="12">The sequence shown here is derived from an EMBL/GenBank/DDBJ whole genome shotgun (WGS) entry which is preliminary data.</text>
</comment>
<reference evidence="12" key="4">
    <citation type="journal article" date="2007" name="Genome Biol.">
        <title>Update of the Anopheles gambiae PEST genome assembly.</title>
        <authorList>
            <person name="Sharakhova M.V."/>
            <person name="Hammond M.P."/>
            <person name="Lobo N.F."/>
            <person name="Krzywinski J."/>
            <person name="Unger M.F."/>
            <person name="Hillenmeyer M.E."/>
            <person name="Bruggner R.V."/>
            <person name="Birney E."/>
            <person name="Collins F.H."/>
        </authorList>
    </citation>
    <scope>NUCLEOTIDE SEQUENCE</scope>
    <source>
        <strain evidence="12">PEST</strain>
    </source>
</reference>
<evidence type="ECO:0000256" key="10">
    <source>
        <dbReference type="PROSITE-ProRule" id="PRU01379"/>
    </source>
</evidence>
<dbReference type="PhylomeDB" id="Q5TQK6"/>
<dbReference type="PANTHER" id="PTHR11705">
    <property type="entry name" value="PROTEASE FAMILY M14 CARBOXYPEPTIDASE A,B"/>
    <property type="match status" value="1"/>
</dbReference>
<dbReference type="GO" id="GO:0004181">
    <property type="term" value="F:metallocarboxypeptidase activity"/>
    <property type="evidence" value="ECO:0007669"/>
    <property type="project" value="InterPro"/>
</dbReference>
<evidence type="ECO:0000313" key="12">
    <source>
        <dbReference type="EMBL" id="EAL39658.3"/>
    </source>
</evidence>
<evidence type="ECO:0000256" key="5">
    <source>
        <dbReference type="ARBA" id="ARBA00022723"/>
    </source>
</evidence>
<dbReference type="VEuPathDB" id="VectorBase:AGAMI1_006767"/>
<organism evidence="12">
    <name type="scientific">Anopheles gambiae</name>
    <name type="common">African malaria mosquito</name>
    <dbReference type="NCBI Taxonomy" id="7165"/>
    <lineage>
        <taxon>Eukaryota</taxon>
        <taxon>Metazoa</taxon>
        <taxon>Ecdysozoa</taxon>
        <taxon>Arthropoda</taxon>
        <taxon>Hexapoda</taxon>
        <taxon>Insecta</taxon>
        <taxon>Pterygota</taxon>
        <taxon>Neoptera</taxon>
        <taxon>Endopterygota</taxon>
        <taxon>Diptera</taxon>
        <taxon>Nematocera</taxon>
        <taxon>Culicoidea</taxon>
        <taxon>Culicidae</taxon>
        <taxon>Anophelinae</taxon>
        <taxon>Anopheles</taxon>
    </lineage>
</organism>
<keyword evidence="9" id="KW-0482">Metalloprotease</keyword>
<reference evidence="12" key="3">
    <citation type="journal article" date="2004" name="Trends Parasitol.">
        <title>The Anopheles gambiae genome: an update.</title>
        <authorList>
            <person name="Mongin E."/>
            <person name="Louis C."/>
            <person name="Holt R.A."/>
            <person name="Birney E."/>
            <person name="Collins F.H."/>
        </authorList>
    </citation>
    <scope>NUCLEOTIDE SEQUENCE</scope>
    <source>
        <strain evidence="12">PEST</strain>
    </source>
</reference>
<feature type="domain" description="Peptidase M14" evidence="11">
    <location>
        <begin position="39"/>
        <end position="360"/>
    </location>
</feature>
<comment type="similarity">
    <text evidence="2 10">Belongs to the peptidase M14 family.</text>
</comment>
<dbReference type="AlphaFoldDB" id="Q5TQK6"/>
<reference evidence="12" key="5">
    <citation type="submission" date="2011-05" db="EMBL/GenBank/DDBJ databases">
        <authorList>
            <consortium name="VectorBase"/>
        </authorList>
    </citation>
    <scope>NUCLEOTIDE SEQUENCE</scope>
    <source>
        <strain evidence="12">PEST</strain>
    </source>
</reference>
<evidence type="ECO:0000256" key="2">
    <source>
        <dbReference type="ARBA" id="ARBA00005988"/>
    </source>
</evidence>
<feature type="active site" description="Proton donor/acceptor" evidence="10">
    <location>
        <position position="329"/>
    </location>
</feature>
<evidence type="ECO:0000256" key="1">
    <source>
        <dbReference type="ARBA" id="ARBA00001947"/>
    </source>
</evidence>
<sequence>VFLTQTCNPSECQRFSLICVYTTRTFPIYSPDNFNPLDFFMSYDETNQWLAALEAKYPDKCKVEPIGRSYEGRDINAIYINKQQNKKVFVVANMHALSVEKLGETWLGRDINMMTINYNARDTIVLVANLHAREWAAMTTALFIIFELVYNGHHHPELSQFRWMIVPIANPDGYEFTRERDRYWSKNRSPQPDSQTFGVDLNGNFAYKWEENDRPVEPKDRTYNGPQAGSEPETRAISKLLESIGPDILMFVDMHTFGNHIFHPWSYTTEPAENVELTKAVAHAGADAIRFKYEEYYTVGTPSQLYRRVYGTPIDYCQSLRIRVCLWLEMTNSGFQFEASRIMRYGEEGWTAIKAMALEAAGVL</sequence>
<protein>
    <submittedName>
        <fullName evidence="12">AGAP008071-PA</fullName>
    </submittedName>
</protein>
<dbReference type="PaxDb" id="7165-AGAP008071-PA"/>
<dbReference type="eggNOG" id="KOG2650">
    <property type="taxonomic scope" value="Eukaryota"/>
</dbReference>
<dbReference type="SUPFAM" id="SSF53187">
    <property type="entry name" value="Zn-dependent exopeptidases"/>
    <property type="match status" value="2"/>
</dbReference>
<dbReference type="SMART" id="SM00631">
    <property type="entry name" value="Zn_pept"/>
    <property type="match status" value="1"/>
</dbReference>
<keyword evidence="4" id="KW-0645">Protease</keyword>
<keyword evidence="5" id="KW-0479">Metal-binding</keyword>
<dbReference type="GO" id="GO:0008270">
    <property type="term" value="F:zinc ion binding"/>
    <property type="evidence" value="ECO:0007669"/>
    <property type="project" value="InterPro"/>
</dbReference>
<keyword evidence="8" id="KW-0862">Zinc</keyword>
<keyword evidence="7" id="KW-0378">Hydrolase</keyword>
<evidence type="ECO:0000256" key="6">
    <source>
        <dbReference type="ARBA" id="ARBA00022729"/>
    </source>
</evidence>
<reference evidence="12" key="1">
    <citation type="journal article" date="2002" name="Science">
        <title>The genome sequence of the malaria mosquito Anopheles gambiae.</title>
        <authorList>
            <person name="Holt R.A."/>
            <person name="Subramanian G.M."/>
            <person name="Halpern A."/>
            <person name="Sutton G.G."/>
            <person name="Charlab R."/>
            <person name="Nusskern D.R."/>
            <person name="Wincker P."/>
            <person name="Clark A.G."/>
            <person name="Ribeiro J.M."/>
            <person name="Wides R."/>
            <person name="Salzberg S.L."/>
            <person name="Loftus B."/>
            <person name="Yandell M."/>
            <person name="Majoros W.H."/>
            <person name="Rusch D.B."/>
            <person name="Lai Z."/>
            <person name="Kraft C.L."/>
            <person name="Abril J.F."/>
            <person name="Anthouard V."/>
            <person name="Arensburger P."/>
            <person name="Atkinson P.W."/>
            <person name="Baden H."/>
            <person name="de Berardinis V."/>
            <person name="Baldwin D."/>
            <person name="Benes V."/>
            <person name="Biedler J."/>
            <person name="Blass C."/>
            <person name="Bolanos R."/>
            <person name="Boscus D."/>
            <person name="Barnstead M."/>
            <person name="Cai S."/>
            <person name="Center A."/>
            <person name="Chaturverdi K."/>
            <person name="Christophides G.K."/>
            <person name="Chrystal M.A."/>
            <person name="Clamp M."/>
            <person name="Cravchik A."/>
            <person name="Curwen V."/>
            <person name="Dana A."/>
            <person name="Delcher A."/>
            <person name="Dew I."/>
            <person name="Evans C.A."/>
            <person name="Flanigan M."/>
            <person name="Grundschober-Freimoser A."/>
            <person name="Friedli L."/>
            <person name="Gu Z."/>
            <person name="Guan P."/>
            <person name="Guigo R."/>
            <person name="Hillenmeyer M.E."/>
            <person name="Hladun S.L."/>
            <person name="Hogan J.R."/>
            <person name="Hong Y.S."/>
            <person name="Hoover J."/>
            <person name="Jaillon O."/>
            <person name="Ke Z."/>
            <person name="Kodira C."/>
            <person name="Kokoza E."/>
            <person name="Koutsos A."/>
            <person name="Letunic I."/>
            <person name="Levitsky A."/>
            <person name="Liang Y."/>
            <person name="Lin J.J."/>
            <person name="Lobo N.F."/>
            <person name="Lopez J.R."/>
            <person name="Malek J.A."/>
            <person name="McIntosh T.C."/>
            <person name="Meister S."/>
            <person name="Miller J."/>
            <person name="Mobarry C."/>
            <person name="Mongin E."/>
            <person name="Murphy S.D."/>
            <person name="O'Brochta D.A."/>
            <person name="Pfannkoch C."/>
            <person name="Qi R."/>
            <person name="Regier M.A."/>
            <person name="Remington K."/>
            <person name="Shao H."/>
            <person name="Sharakhova M.V."/>
            <person name="Sitter C.D."/>
            <person name="Shetty J."/>
            <person name="Smith T.J."/>
            <person name="Strong R."/>
            <person name="Sun J."/>
            <person name="Thomasova D."/>
            <person name="Ton L.Q."/>
            <person name="Topalis P."/>
            <person name="Tu Z."/>
            <person name="Unger M.F."/>
            <person name="Walenz B."/>
            <person name="Wang A."/>
            <person name="Wang J."/>
            <person name="Wang M."/>
            <person name="Wang X."/>
            <person name="Woodford K.J."/>
            <person name="Wortman J.R."/>
            <person name="Wu M."/>
            <person name="Yao A."/>
            <person name="Zdobnov E.M."/>
            <person name="Zhang H."/>
            <person name="Zhao Q."/>
            <person name="Zhao S."/>
            <person name="Zhu S.C."/>
            <person name="Zhimulev I."/>
            <person name="Coluzzi M."/>
            <person name="della Torre A."/>
            <person name="Roth C.W."/>
            <person name="Louis C."/>
            <person name="Kalush F."/>
            <person name="Mural R.J."/>
            <person name="Myers E.W."/>
            <person name="Adams M.D."/>
            <person name="Smith H.O."/>
            <person name="Broder S."/>
            <person name="Gardner M.J."/>
            <person name="Fraser C.M."/>
            <person name="Birney E."/>
            <person name="Bork P."/>
            <person name="Brey P.T."/>
            <person name="Venter J.C."/>
            <person name="Weissenbach J."/>
            <person name="Kafatos F.C."/>
            <person name="Collins F.H."/>
            <person name="Hoffman S.L."/>
        </authorList>
    </citation>
    <scope>NUCLEOTIDE SEQUENCE [LARGE SCALE GENOMIC DNA]</scope>
    <source>
        <strain evidence="12">PEST</strain>
    </source>
</reference>
<keyword evidence="3" id="KW-0121">Carboxypeptidase</keyword>
<gene>
    <name evidence="12" type="ORF">AgaP_AGAP008071</name>
</gene>
<name>Q5TQK6_ANOGA</name>
<evidence type="ECO:0000256" key="3">
    <source>
        <dbReference type="ARBA" id="ARBA00022645"/>
    </source>
</evidence>
<dbReference type="PROSITE" id="PS52035">
    <property type="entry name" value="PEPTIDASE_M14"/>
    <property type="match status" value="1"/>
</dbReference>
<dbReference type="PANTHER" id="PTHR11705:SF140">
    <property type="entry name" value="FI02848P-RELATED"/>
    <property type="match status" value="1"/>
</dbReference>
<evidence type="ECO:0000256" key="4">
    <source>
        <dbReference type="ARBA" id="ARBA00022670"/>
    </source>
</evidence>
<comment type="cofactor">
    <cofactor evidence="1">
        <name>Zn(2+)</name>
        <dbReference type="ChEBI" id="CHEBI:29105"/>
    </cofactor>
</comment>
<dbReference type="Pfam" id="PF00246">
    <property type="entry name" value="Peptidase_M14"/>
    <property type="match status" value="2"/>
</dbReference>
<evidence type="ECO:0000259" key="11">
    <source>
        <dbReference type="PROSITE" id="PS52035"/>
    </source>
</evidence>
<dbReference type="PRINTS" id="PR00765">
    <property type="entry name" value="CRBOXYPTASEA"/>
</dbReference>